<evidence type="ECO:0000313" key="2">
    <source>
        <dbReference type="Proteomes" id="UP000597762"/>
    </source>
</evidence>
<dbReference type="SUPFAM" id="SSF52047">
    <property type="entry name" value="RNI-like"/>
    <property type="match status" value="1"/>
</dbReference>
<protein>
    <submittedName>
        <fullName evidence="1">Uncharacterized protein</fullName>
    </submittedName>
</protein>
<accession>A0A812CTF8</accession>
<evidence type="ECO:0000313" key="1">
    <source>
        <dbReference type="EMBL" id="CAE1278670.1"/>
    </source>
</evidence>
<gene>
    <name evidence="1" type="ORF">SPHA_41398</name>
</gene>
<sequence>MNSRRKKNRKEIPKEIIELKKFLHAYEKLCICSNSQVNPWIKENAKRCIEKHEALTKIILDFSHLSDTPPVLFATIITSLRQTRYKYIKHIYVWNYPMSYENVAMLANYIENPAYKTYTLHLMDCLLTSHFLERVTRVIPSCKFLSDICLDYNE</sequence>
<dbReference type="EMBL" id="CAHIKZ030001985">
    <property type="protein sequence ID" value="CAE1278670.1"/>
    <property type="molecule type" value="Genomic_DNA"/>
</dbReference>
<name>A0A812CTF8_ACAPH</name>
<dbReference type="Gene3D" id="3.80.10.10">
    <property type="entry name" value="Ribonuclease Inhibitor"/>
    <property type="match status" value="1"/>
</dbReference>
<reference evidence="1" key="1">
    <citation type="submission" date="2021-01" db="EMBL/GenBank/DDBJ databases">
        <authorList>
            <person name="Li R."/>
            <person name="Bekaert M."/>
        </authorList>
    </citation>
    <scope>NUCLEOTIDE SEQUENCE</scope>
    <source>
        <strain evidence="1">Farmed</strain>
    </source>
</reference>
<comment type="caution">
    <text evidence="1">The sequence shown here is derived from an EMBL/GenBank/DDBJ whole genome shotgun (WGS) entry which is preliminary data.</text>
</comment>
<dbReference type="OrthoDB" id="120976at2759"/>
<proteinExistence type="predicted"/>
<dbReference type="InterPro" id="IPR032675">
    <property type="entry name" value="LRR_dom_sf"/>
</dbReference>
<dbReference type="AlphaFoldDB" id="A0A812CTF8"/>
<keyword evidence="2" id="KW-1185">Reference proteome</keyword>
<organism evidence="1 2">
    <name type="scientific">Acanthosepion pharaonis</name>
    <name type="common">Pharaoh cuttlefish</name>
    <name type="synonym">Sepia pharaonis</name>
    <dbReference type="NCBI Taxonomy" id="158019"/>
    <lineage>
        <taxon>Eukaryota</taxon>
        <taxon>Metazoa</taxon>
        <taxon>Spiralia</taxon>
        <taxon>Lophotrochozoa</taxon>
        <taxon>Mollusca</taxon>
        <taxon>Cephalopoda</taxon>
        <taxon>Coleoidea</taxon>
        <taxon>Decapodiformes</taxon>
        <taxon>Sepiida</taxon>
        <taxon>Sepiina</taxon>
        <taxon>Sepiidae</taxon>
        <taxon>Acanthosepion</taxon>
    </lineage>
</organism>
<dbReference type="Proteomes" id="UP000597762">
    <property type="component" value="Unassembled WGS sequence"/>
</dbReference>